<gene>
    <name evidence="5" type="ORF">H8S45_03515</name>
</gene>
<evidence type="ECO:0000256" key="1">
    <source>
        <dbReference type="ARBA" id="ARBA00022448"/>
    </source>
</evidence>
<dbReference type="FunFam" id="3.40.50.300:FF:000032">
    <property type="entry name" value="Export ABC transporter ATP-binding protein"/>
    <property type="match status" value="1"/>
</dbReference>
<dbReference type="InterPro" id="IPR027417">
    <property type="entry name" value="P-loop_NTPase"/>
</dbReference>
<dbReference type="InterPro" id="IPR003439">
    <property type="entry name" value="ABC_transporter-like_ATP-bd"/>
</dbReference>
<proteinExistence type="predicted"/>
<dbReference type="GO" id="GO:0098796">
    <property type="term" value="C:membrane protein complex"/>
    <property type="evidence" value="ECO:0007669"/>
    <property type="project" value="UniProtKB-ARBA"/>
</dbReference>
<dbReference type="InterPro" id="IPR017911">
    <property type="entry name" value="MacB-like_ATP-bd"/>
</dbReference>
<dbReference type="PANTHER" id="PTHR24220">
    <property type="entry name" value="IMPORT ATP-BINDING PROTEIN"/>
    <property type="match status" value="1"/>
</dbReference>
<dbReference type="EMBL" id="JACOPL010000003">
    <property type="protein sequence ID" value="MBC5724538.1"/>
    <property type="molecule type" value="Genomic_DNA"/>
</dbReference>
<dbReference type="SUPFAM" id="SSF52540">
    <property type="entry name" value="P-loop containing nucleoside triphosphate hydrolases"/>
    <property type="match status" value="1"/>
</dbReference>
<comment type="caution">
    <text evidence="5">The sequence shown here is derived from an EMBL/GenBank/DDBJ whole genome shotgun (WGS) entry which is preliminary data.</text>
</comment>
<dbReference type="AlphaFoldDB" id="A0A923LSN7"/>
<dbReference type="InterPro" id="IPR015854">
    <property type="entry name" value="ABC_transpr_LolD-like"/>
</dbReference>
<evidence type="ECO:0000259" key="4">
    <source>
        <dbReference type="PROSITE" id="PS50893"/>
    </source>
</evidence>
<dbReference type="Proteomes" id="UP000606499">
    <property type="component" value="Unassembled WGS sequence"/>
</dbReference>
<evidence type="ECO:0000256" key="3">
    <source>
        <dbReference type="ARBA" id="ARBA00022840"/>
    </source>
</evidence>
<keyword evidence="6" id="KW-1185">Reference proteome</keyword>
<evidence type="ECO:0000256" key="2">
    <source>
        <dbReference type="ARBA" id="ARBA00022741"/>
    </source>
</evidence>
<dbReference type="Pfam" id="PF00005">
    <property type="entry name" value="ABC_tran"/>
    <property type="match status" value="1"/>
</dbReference>
<dbReference type="PROSITE" id="PS00211">
    <property type="entry name" value="ABC_TRANSPORTER_1"/>
    <property type="match status" value="1"/>
</dbReference>
<dbReference type="RefSeq" id="WP_147574505.1">
    <property type="nucleotide sequence ID" value="NZ_JACOPL010000003.1"/>
</dbReference>
<evidence type="ECO:0000313" key="5">
    <source>
        <dbReference type="EMBL" id="MBC5724538.1"/>
    </source>
</evidence>
<dbReference type="PROSITE" id="PS50893">
    <property type="entry name" value="ABC_TRANSPORTER_2"/>
    <property type="match status" value="1"/>
</dbReference>
<keyword evidence="1" id="KW-0813">Transport</keyword>
<keyword evidence="3 5" id="KW-0067">ATP-binding</keyword>
<feature type="domain" description="ABC transporter" evidence="4">
    <location>
        <begin position="4"/>
        <end position="227"/>
    </location>
</feature>
<dbReference type="GO" id="GO:0016887">
    <property type="term" value="F:ATP hydrolysis activity"/>
    <property type="evidence" value="ECO:0007669"/>
    <property type="project" value="InterPro"/>
</dbReference>
<dbReference type="GO" id="GO:0005524">
    <property type="term" value="F:ATP binding"/>
    <property type="evidence" value="ECO:0007669"/>
    <property type="project" value="UniProtKB-KW"/>
</dbReference>
<reference evidence="5" key="1">
    <citation type="submission" date="2020-08" db="EMBL/GenBank/DDBJ databases">
        <title>Genome public.</title>
        <authorList>
            <person name="Liu C."/>
            <person name="Sun Q."/>
        </authorList>
    </citation>
    <scope>NUCLEOTIDE SEQUENCE</scope>
    <source>
        <strain evidence="5">NSJ-28</strain>
    </source>
</reference>
<organism evidence="5 6">
    <name type="scientific">Agathobaculum faecis</name>
    <dbReference type="NCBI Taxonomy" id="2763013"/>
    <lineage>
        <taxon>Bacteria</taxon>
        <taxon>Bacillati</taxon>
        <taxon>Bacillota</taxon>
        <taxon>Clostridia</taxon>
        <taxon>Eubacteriales</taxon>
        <taxon>Butyricicoccaceae</taxon>
        <taxon>Agathobaculum</taxon>
    </lineage>
</organism>
<dbReference type="PANTHER" id="PTHR24220:SF86">
    <property type="entry name" value="ABC TRANSPORTER ABCH.1"/>
    <property type="match status" value="1"/>
</dbReference>
<protein>
    <submittedName>
        <fullName evidence="5">ABC transporter ATP-binding protein</fullName>
    </submittedName>
</protein>
<keyword evidence="2" id="KW-0547">Nucleotide-binding</keyword>
<dbReference type="GO" id="GO:0005886">
    <property type="term" value="C:plasma membrane"/>
    <property type="evidence" value="ECO:0007669"/>
    <property type="project" value="TreeGrafter"/>
</dbReference>
<dbReference type="GO" id="GO:0022857">
    <property type="term" value="F:transmembrane transporter activity"/>
    <property type="evidence" value="ECO:0007669"/>
    <property type="project" value="TreeGrafter"/>
</dbReference>
<evidence type="ECO:0000313" key="6">
    <source>
        <dbReference type="Proteomes" id="UP000606499"/>
    </source>
</evidence>
<dbReference type="CDD" id="cd03255">
    <property type="entry name" value="ABC_MJ0796_LolCDE_FtsE"/>
    <property type="match status" value="1"/>
</dbReference>
<dbReference type="SMART" id="SM00382">
    <property type="entry name" value="AAA"/>
    <property type="match status" value="1"/>
</dbReference>
<dbReference type="Gene3D" id="3.40.50.300">
    <property type="entry name" value="P-loop containing nucleotide triphosphate hydrolases"/>
    <property type="match status" value="1"/>
</dbReference>
<sequence length="227" mass="25196">MDLLEVQNVCKTYGSGEAAVHALKNASFTVPKGEFVTVVGESGSGKSTLLNLIGALDTPTSGKVWIDGRDIFSMKERSLTIFRRRNIGFIFQSFNLIPELTVEQNIEFPVLLDYRKPDKAYLEELLTVLNLQERRHHLPSQLSGGQQQRAAIGRALITRPALILADEPTGNLDTQNSSEVIALLKQASRSYEQTIILITHSRSIAQTADRILRVSDGVLTDFGRCRE</sequence>
<dbReference type="InterPro" id="IPR017871">
    <property type="entry name" value="ABC_transporter-like_CS"/>
</dbReference>
<dbReference type="InterPro" id="IPR003593">
    <property type="entry name" value="AAA+_ATPase"/>
</dbReference>
<name>A0A923LSN7_9FIRM</name>
<accession>A0A923LSN7</accession>